<evidence type="ECO:0000313" key="3">
    <source>
        <dbReference type="EMBL" id="MBV6320633.1"/>
    </source>
</evidence>
<dbReference type="SMART" id="SM00108">
    <property type="entry name" value="B_lectin"/>
    <property type="match status" value="1"/>
</dbReference>
<keyword evidence="1" id="KW-0732">Signal</keyword>
<dbReference type="EMBL" id="JALJZU010000004">
    <property type="protein sequence ID" value="MCP2008656.1"/>
    <property type="molecule type" value="Genomic_DNA"/>
</dbReference>
<proteinExistence type="predicted"/>
<dbReference type="PROSITE" id="PS50927">
    <property type="entry name" value="BULB_LECTIN"/>
    <property type="match status" value="1"/>
</dbReference>
<accession>A0AA41HBB8</accession>
<evidence type="ECO:0000259" key="2">
    <source>
        <dbReference type="PROSITE" id="PS50927"/>
    </source>
</evidence>
<protein>
    <recommendedName>
        <fullName evidence="2">Bulb-type lectin domain-containing protein</fullName>
    </recommendedName>
</protein>
<dbReference type="InterPro" id="IPR001480">
    <property type="entry name" value="Bulb-type_lectin_dom"/>
</dbReference>
<comment type="caution">
    <text evidence="3">The sequence shown here is derived from an EMBL/GenBank/DDBJ whole genome shotgun (WGS) entry which is preliminary data.</text>
</comment>
<dbReference type="EMBL" id="JAHTGR010000003">
    <property type="protein sequence ID" value="MBV6320633.1"/>
    <property type="molecule type" value="Genomic_DNA"/>
</dbReference>
<evidence type="ECO:0000313" key="6">
    <source>
        <dbReference type="Proteomes" id="UP001162889"/>
    </source>
</evidence>
<evidence type="ECO:0000256" key="1">
    <source>
        <dbReference type="SAM" id="SignalP"/>
    </source>
</evidence>
<feature type="signal peptide" evidence="1">
    <location>
        <begin position="1"/>
        <end position="21"/>
    </location>
</feature>
<evidence type="ECO:0000313" key="5">
    <source>
        <dbReference type="Proteomes" id="UP001155901"/>
    </source>
</evidence>
<sequence>MKKFLIGLTFFISTLSQSAYADQLELTSGDVSNGVLYPNNGLISQNNIFRLTQQTDGNLVLYKSGVAIWATFQNGTHTVIQADGNFVQYRGSTPVWASDTVQPPSTSYNHYTIGVQNDGAVYVRGPMVASPGLWKIIIPAGVTLGGNPNPPCQMRPFPVCVFPGTPSQYNSSVSACSQSDAATYASQHGWNFGACH</sequence>
<reference evidence="4" key="2">
    <citation type="submission" date="2022-03" db="EMBL/GenBank/DDBJ databases">
        <title>Genome Encyclopedia of Bacteria and Archaea VI: Functional Genomics of Type Strains.</title>
        <authorList>
            <person name="Whitman W."/>
        </authorList>
    </citation>
    <scope>NUCLEOTIDE SEQUENCE</scope>
    <source>
        <strain evidence="4">HSC-15S17</strain>
    </source>
</reference>
<name>A0AA41HBB8_9BURK</name>
<dbReference type="Proteomes" id="UP001162889">
    <property type="component" value="Unassembled WGS sequence"/>
</dbReference>
<feature type="chain" id="PRO_5041243701" description="Bulb-type lectin domain-containing protein" evidence="1">
    <location>
        <begin position="22"/>
        <end position="196"/>
    </location>
</feature>
<organism evidence="3 5">
    <name type="scientific">Duganella violaceipulchra</name>
    <dbReference type="NCBI Taxonomy" id="2849652"/>
    <lineage>
        <taxon>Bacteria</taxon>
        <taxon>Pseudomonadati</taxon>
        <taxon>Pseudomonadota</taxon>
        <taxon>Betaproteobacteria</taxon>
        <taxon>Burkholderiales</taxon>
        <taxon>Oxalobacteraceae</taxon>
        <taxon>Telluria group</taxon>
        <taxon>Duganella</taxon>
    </lineage>
</organism>
<dbReference type="Proteomes" id="UP001155901">
    <property type="component" value="Unassembled WGS sequence"/>
</dbReference>
<feature type="domain" description="Bulb-type lectin" evidence="2">
    <location>
        <begin position="27"/>
        <end position="136"/>
    </location>
</feature>
<evidence type="ECO:0000313" key="4">
    <source>
        <dbReference type="EMBL" id="MCP2008656.1"/>
    </source>
</evidence>
<dbReference type="RefSeq" id="WP_217941394.1">
    <property type="nucleotide sequence ID" value="NZ_JAHTGR010000003.1"/>
</dbReference>
<dbReference type="AlphaFoldDB" id="A0AA41HBB8"/>
<keyword evidence="6" id="KW-1185">Reference proteome</keyword>
<gene>
    <name evidence="3" type="ORF">KVP70_06775</name>
    <name evidence="4" type="ORF">L1274_002364</name>
</gene>
<reference evidence="3" key="1">
    <citation type="submission" date="2021-07" db="EMBL/GenBank/DDBJ databases">
        <title>Characterization of violacein-producing bacteria and related species.</title>
        <authorList>
            <person name="Wilson H.S."/>
            <person name="De Leon M.E."/>
        </authorList>
    </citation>
    <scope>NUCLEOTIDE SEQUENCE</scope>
    <source>
        <strain evidence="3">HSC-15S17</strain>
    </source>
</reference>